<dbReference type="PROSITE" id="PS51379">
    <property type="entry name" value="4FE4S_FER_2"/>
    <property type="match status" value="2"/>
</dbReference>
<feature type="region of interest" description="Disordered" evidence="5">
    <location>
        <begin position="1"/>
        <end position="22"/>
    </location>
</feature>
<dbReference type="PROSITE" id="PS00198">
    <property type="entry name" value="4FE4S_FER_1"/>
    <property type="match status" value="1"/>
</dbReference>
<dbReference type="Gene3D" id="3.30.70.20">
    <property type="match status" value="2"/>
</dbReference>
<evidence type="ECO:0000256" key="3">
    <source>
        <dbReference type="ARBA" id="ARBA00023004"/>
    </source>
</evidence>
<proteinExistence type="predicted"/>
<feature type="domain" description="4Fe-4S ferredoxin-type" evidence="6">
    <location>
        <begin position="117"/>
        <end position="146"/>
    </location>
</feature>
<dbReference type="RefSeq" id="WP_200261360.1">
    <property type="nucleotide sequence ID" value="NZ_NRSH01000231.1"/>
</dbReference>
<keyword evidence="4" id="KW-0411">Iron-sulfur</keyword>
<dbReference type="NCBIfam" id="NF045797">
    <property type="entry name" value="DsrO"/>
    <property type="match status" value="1"/>
</dbReference>
<comment type="caution">
    <text evidence="7">The sequence shown here is derived from an EMBL/GenBank/DDBJ whole genome shotgun (WGS) entry which is preliminary data.</text>
</comment>
<dbReference type="PANTHER" id="PTHR43177:SF3">
    <property type="entry name" value="PROTEIN NRFC HOMOLOG"/>
    <property type="match status" value="1"/>
</dbReference>
<gene>
    <name evidence="7" type="ORF">CKO13_11875</name>
</gene>
<sequence length="232" mass="24929">MSDEHPHSRSRRRLLGGATVSPASAAAGDGGRAVRWGLLVDAGRCRAGCEACVAACREENGWHGRGEDPGAAQWIRKVTLRRDRGPSRTLPVMCQHCAAPPCAKVCPVGASFKRDDGIVLVDKHRCIGCRYCIMACPFQARFFAHEPIDTEPGDYPRGRGTAESCTLCVHRIDRGERPACVERCAREGGGALVFGDLNDPGSEIARRLAAHGGEAVRADLELDPGVRYQGIS</sequence>
<dbReference type="InterPro" id="IPR050954">
    <property type="entry name" value="ET_IronSulfur_Cluster-Binding"/>
</dbReference>
<dbReference type="SUPFAM" id="SSF54862">
    <property type="entry name" value="4Fe-4S ferredoxins"/>
    <property type="match status" value="1"/>
</dbReference>
<reference evidence="7 8" key="1">
    <citation type="journal article" date="2020" name="Microorganisms">
        <title>Osmotic Adaptation and Compatible Solute Biosynthesis of Phototrophic Bacteria as Revealed from Genome Analyses.</title>
        <authorList>
            <person name="Imhoff J.F."/>
            <person name="Rahn T."/>
            <person name="Kunzel S."/>
            <person name="Keller A."/>
            <person name="Neulinger S.C."/>
        </authorList>
    </citation>
    <scope>NUCLEOTIDE SEQUENCE [LARGE SCALE GENOMIC DNA]</scope>
    <source>
        <strain evidence="7 8">DSM 15116</strain>
    </source>
</reference>
<dbReference type="InterPro" id="IPR017900">
    <property type="entry name" value="4Fe4S_Fe_S_CS"/>
</dbReference>
<keyword evidence="8" id="KW-1185">Reference proteome</keyword>
<dbReference type="InterPro" id="IPR054822">
    <property type="entry name" value="DsrO-like"/>
</dbReference>
<evidence type="ECO:0000256" key="5">
    <source>
        <dbReference type="SAM" id="MobiDB-lite"/>
    </source>
</evidence>
<keyword evidence="1" id="KW-0004">4Fe-4S</keyword>
<dbReference type="CDD" id="cd10551">
    <property type="entry name" value="PsrB"/>
    <property type="match status" value="1"/>
</dbReference>
<feature type="domain" description="4Fe-4S ferredoxin-type" evidence="6">
    <location>
        <begin position="36"/>
        <end position="67"/>
    </location>
</feature>
<accession>A0ABS1E7J1</accession>
<name>A0ABS1E7J1_9GAMM</name>
<protein>
    <submittedName>
        <fullName evidence="7">4Fe-4S ferredoxin</fullName>
    </submittedName>
</protein>
<organism evidence="7 8">
    <name type="scientific">Halorhodospira neutriphila</name>
    <dbReference type="NCBI Taxonomy" id="168379"/>
    <lineage>
        <taxon>Bacteria</taxon>
        <taxon>Pseudomonadati</taxon>
        <taxon>Pseudomonadota</taxon>
        <taxon>Gammaproteobacteria</taxon>
        <taxon>Chromatiales</taxon>
        <taxon>Ectothiorhodospiraceae</taxon>
        <taxon>Halorhodospira</taxon>
    </lineage>
</organism>
<dbReference type="EMBL" id="NRSH01000231">
    <property type="protein sequence ID" value="MBK1727695.1"/>
    <property type="molecule type" value="Genomic_DNA"/>
</dbReference>
<dbReference type="InterPro" id="IPR006311">
    <property type="entry name" value="TAT_signal"/>
</dbReference>
<dbReference type="PANTHER" id="PTHR43177">
    <property type="entry name" value="PROTEIN NRFC"/>
    <property type="match status" value="1"/>
</dbReference>
<dbReference type="Pfam" id="PF13247">
    <property type="entry name" value="Fer4_11"/>
    <property type="match status" value="1"/>
</dbReference>
<dbReference type="InterPro" id="IPR017896">
    <property type="entry name" value="4Fe4S_Fe-S-bd"/>
</dbReference>
<evidence type="ECO:0000259" key="6">
    <source>
        <dbReference type="PROSITE" id="PS51379"/>
    </source>
</evidence>
<keyword evidence="3" id="KW-0408">Iron</keyword>
<dbReference type="PROSITE" id="PS51318">
    <property type="entry name" value="TAT"/>
    <property type="match status" value="1"/>
</dbReference>
<evidence type="ECO:0000256" key="4">
    <source>
        <dbReference type="ARBA" id="ARBA00023014"/>
    </source>
</evidence>
<keyword evidence="2" id="KW-0479">Metal-binding</keyword>
<evidence type="ECO:0000256" key="2">
    <source>
        <dbReference type="ARBA" id="ARBA00022723"/>
    </source>
</evidence>
<evidence type="ECO:0000313" key="8">
    <source>
        <dbReference type="Proteomes" id="UP000738126"/>
    </source>
</evidence>
<evidence type="ECO:0000313" key="7">
    <source>
        <dbReference type="EMBL" id="MBK1727695.1"/>
    </source>
</evidence>
<evidence type="ECO:0000256" key="1">
    <source>
        <dbReference type="ARBA" id="ARBA00022485"/>
    </source>
</evidence>
<dbReference type="Proteomes" id="UP000738126">
    <property type="component" value="Unassembled WGS sequence"/>
</dbReference>